<evidence type="ECO:0000256" key="5">
    <source>
        <dbReference type="ARBA" id="ARBA00023163"/>
    </source>
</evidence>
<evidence type="ECO:0000313" key="8">
    <source>
        <dbReference type="EMBL" id="KAF3798804.1"/>
    </source>
</evidence>
<keyword evidence="5" id="KW-0804">Transcription</keyword>
<keyword evidence="2" id="KW-0862">Zinc</keyword>
<sequence length="478" mass="54012">MRRGQADLQEITGQVSKVVCDGYPVTEDKQVPQSKKSRKTRAPQRNEVSSLLPLPRACLDPDALRDHTGSAFFYHFRTCTLPDLALPPYSTCFWDRHILPLGNAVPAVRCAATALGVAHRAFLLDASDPSASEEREQLESIAVQQYNKAIGHLLPNAASSGVMDVRTIVTCSLLFYCLENMRGRPDESIQHLRSGARLITSRPPHLVAETGQTDAGAESSIEEIARLFARIGVQASLYKEDEVVPDLRAYIRPTEREPHDSSQPFGDFVVARDTLYDLDIDLATYHNRAFVLAQAYKKNLQQRASEPPIYVDGLDPTASVPEIYAIYGPSYADGLDIGPVISRFRIWRRRFDKTVQQAEKRGPTKRERHEIAMLELRRRVWETNLDEIPSGSPEQADRILDQAEFVLRLFSSKHPIFTLESHISPSVSFICFYSNEERHRRRALDILRSARMREAVWDSGSLVRIIEPQFCDTERGVL</sequence>
<accession>A0A8H4C7G7</accession>
<evidence type="ECO:0000256" key="7">
    <source>
        <dbReference type="SAM" id="MobiDB-lite"/>
    </source>
</evidence>
<keyword evidence="4" id="KW-0238">DNA-binding</keyword>
<keyword evidence="3" id="KW-0805">Transcription regulation</keyword>
<evidence type="ECO:0000313" key="9">
    <source>
        <dbReference type="Proteomes" id="UP000613401"/>
    </source>
</evidence>
<dbReference type="InterPro" id="IPR052360">
    <property type="entry name" value="Transcr_Regulatory_Proteins"/>
</dbReference>
<keyword evidence="1" id="KW-0479">Metal-binding</keyword>
<dbReference type="RefSeq" id="XP_045257964.1">
    <property type="nucleotide sequence ID" value="XM_045408230.1"/>
</dbReference>
<keyword evidence="9" id="KW-1185">Reference proteome</keyword>
<evidence type="ECO:0000256" key="4">
    <source>
        <dbReference type="ARBA" id="ARBA00023125"/>
    </source>
</evidence>
<dbReference type="GO" id="GO:0003677">
    <property type="term" value="F:DNA binding"/>
    <property type="evidence" value="ECO:0007669"/>
    <property type="project" value="UniProtKB-KW"/>
</dbReference>
<dbReference type="EMBL" id="WVTB01000091">
    <property type="protein sequence ID" value="KAF3798804.1"/>
    <property type="molecule type" value="Genomic_DNA"/>
</dbReference>
<proteinExistence type="predicted"/>
<protein>
    <recommendedName>
        <fullName evidence="10">C6 zinc finger protein</fullName>
    </recommendedName>
</protein>
<organism evidence="8 9">
    <name type="scientific">Colletotrichum gloeosporioides</name>
    <name type="common">Anthracnose fungus</name>
    <name type="synonym">Glomerella cingulata</name>
    <dbReference type="NCBI Taxonomy" id="474922"/>
    <lineage>
        <taxon>Eukaryota</taxon>
        <taxon>Fungi</taxon>
        <taxon>Dikarya</taxon>
        <taxon>Ascomycota</taxon>
        <taxon>Pezizomycotina</taxon>
        <taxon>Sordariomycetes</taxon>
        <taxon>Hypocreomycetidae</taxon>
        <taxon>Glomerellales</taxon>
        <taxon>Glomerellaceae</taxon>
        <taxon>Colletotrichum</taxon>
        <taxon>Colletotrichum gloeosporioides species complex</taxon>
    </lineage>
</organism>
<dbReference type="Proteomes" id="UP000613401">
    <property type="component" value="Unassembled WGS sequence"/>
</dbReference>
<reference evidence="8" key="1">
    <citation type="journal article" date="2020" name="Phytopathology">
        <title>Genome sequence and comparative analysis of Colletotrichum gloeosporioides isolated from Liriodendron leaves.</title>
        <authorList>
            <person name="Fu F.F."/>
            <person name="Hao Z."/>
            <person name="Wang P."/>
            <person name="Lu Y."/>
            <person name="Xue L.J."/>
            <person name="Wei G."/>
            <person name="Tian Y."/>
            <person name="Baishi H."/>
            <person name="Xu H."/>
            <person name="Shi J."/>
            <person name="Cheng T."/>
            <person name="Wang G."/>
            <person name="Yi Y."/>
            <person name="Chen J."/>
        </authorList>
    </citation>
    <scope>NUCLEOTIDE SEQUENCE</scope>
    <source>
        <strain evidence="8">Lc1</strain>
    </source>
</reference>
<dbReference type="PANTHER" id="PTHR36206:SF12">
    <property type="entry name" value="ASPERCRYPTIN BIOSYNTHESIS CLUSTER-SPECIFIC TRANSCRIPTION REGULATOR ATNN-RELATED"/>
    <property type="match status" value="1"/>
</dbReference>
<dbReference type="GO" id="GO:0046872">
    <property type="term" value="F:metal ion binding"/>
    <property type="evidence" value="ECO:0007669"/>
    <property type="project" value="UniProtKB-KW"/>
</dbReference>
<dbReference type="Pfam" id="PF11951">
    <property type="entry name" value="Fungal_trans_2"/>
    <property type="match status" value="1"/>
</dbReference>
<evidence type="ECO:0000256" key="6">
    <source>
        <dbReference type="ARBA" id="ARBA00023242"/>
    </source>
</evidence>
<evidence type="ECO:0000256" key="3">
    <source>
        <dbReference type="ARBA" id="ARBA00023015"/>
    </source>
</evidence>
<name>A0A8H4C7G7_COLGL</name>
<reference evidence="8" key="2">
    <citation type="submission" date="2020-03" db="EMBL/GenBank/DDBJ databases">
        <authorList>
            <person name="Fu F.-F."/>
            <person name="Chen J."/>
        </authorList>
    </citation>
    <scope>NUCLEOTIDE SEQUENCE</scope>
    <source>
        <strain evidence="8">Lc1</strain>
    </source>
</reference>
<evidence type="ECO:0000256" key="1">
    <source>
        <dbReference type="ARBA" id="ARBA00022723"/>
    </source>
</evidence>
<dbReference type="GeneID" id="69015403"/>
<dbReference type="AlphaFoldDB" id="A0A8H4C7G7"/>
<dbReference type="InterPro" id="IPR021858">
    <property type="entry name" value="Fun_TF"/>
</dbReference>
<comment type="caution">
    <text evidence="8">The sequence shown here is derived from an EMBL/GenBank/DDBJ whole genome shotgun (WGS) entry which is preliminary data.</text>
</comment>
<gene>
    <name evidence="8" type="ORF">GCG54_00008262</name>
</gene>
<dbReference type="PANTHER" id="PTHR36206">
    <property type="entry name" value="ASPERCRYPTIN BIOSYNTHESIS CLUSTER-SPECIFIC TRANSCRIPTION REGULATOR ATNN-RELATED"/>
    <property type="match status" value="1"/>
</dbReference>
<feature type="region of interest" description="Disordered" evidence="7">
    <location>
        <begin position="26"/>
        <end position="47"/>
    </location>
</feature>
<evidence type="ECO:0008006" key="10">
    <source>
        <dbReference type="Google" id="ProtNLM"/>
    </source>
</evidence>
<evidence type="ECO:0000256" key="2">
    <source>
        <dbReference type="ARBA" id="ARBA00022833"/>
    </source>
</evidence>
<keyword evidence="6" id="KW-0539">Nucleus</keyword>